<dbReference type="PANTHER" id="PTHR34475">
    <property type="match status" value="1"/>
</dbReference>
<dbReference type="InterPro" id="IPR050400">
    <property type="entry name" value="Bact_Cytoskel_RodZ"/>
</dbReference>
<evidence type="ECO:0000313" key="2">
    <source>
        <dbReference type="EMBL" id="VAW60479.1"/>
    </source>
</evidence>
<dbReference type="EMBL" id="UOFH01000145">
    <property type="protein sequence ID" value="VAW60479.1"/>
    <property type="molecule type" value="Genomic_DNA"/>
</dbReference>
<name>A0A3B0XFV3_9ZZZZ</name>
<dbReference type="GO" id="GO:0003677">
    <property type="term" value="F:DNA binding"/>
    <property type="evidence" value="ECO:0007669"/>
    <property type="project" value="InterPro"/>
</dbReference>
<feature type="non-terminal residue" evidence="2">
    <location>
        <position position="97"/>
    </location>
</feature>
<protein>
    <recommendedName>
        <fullName evidence="1">HTH cro/C1-type domain-containing protein</fullName>
    </recommendedName>
</protein>
<accession>A0A3B0XFV3</accession>
<dbReference type="Pfam" id="PF13413">
    <property type="entry name" value="HTH_25"/>
    <property type="match status" value="1"/>
</dbReference>
<dbReference type="SUPFAM" id="SSF47413">
    <property type="entry name" value="lambda repressor-like DNA-binding domains"/>
    <property type="match status" value="1"/>
</dbReference>
<sequence>MTDEIKKLDDVGNEVKDLLQKKDFGASFRPAREKLGLSQVEVAEHLLISIDVIKALENSQADALPALTFTQGYIRSYARMLNVPADEIINDYVQMAP</sequence>
<reference evidence="2" key="1">
    <citation type="submission" date="2018-06" db="EMBL/GenBank/DDBJ databases">
        <authorList>
            <person name="Zhirakovskaya E."/>
        </authorList>
    </citation>
    <scope>NUCLEOTIDE SEQUENCE</scope>
</reference>
<dbReference type="SMART" id="SM00530">
    <property type="entry name" value="HTH_XRE"/>
    <property type="match status" value="1"/>
</dbReference>
<evidence type="ECO:0000259" key="1">
    <source>
        <dbReference type="SMART" id="SM00530"/>
    </source>
</evidence>
<gene>
    <name evidence="2" type="ORF">MNBD_GAMMA08-2123</name>
</gene>
<dbReference type="Gene3D" id="1.10.260.40">
    <property type="entry name" value="lambda repressor-like DNA-binding domains"/>
    <property type="match status" value="1"/>
</dbReference>
<dbReference type="AlphaFoldDB" id="A0A3B0XFV3"/>
<feature type="domain" description="HTH cro/C1-type" evidence="1">
    <location>
        <begin position="27"/>
        <end position="88"/>
    </location>
</feature>
<organism evidence="2">
    <name type="scientific">hydrothermal vent metagenome</name>
    <dbReference type="NCBI Taxonomy" id="652676"/>
    <lineage>
        <taxon>unclassified sequences</taxon>
        <taxon>metagenomes</taxon>
        <taxon>ecological metagenomes</taxon>
    </lineage>
</organism>
<dbReference type="CDD" id="cd00093">
    <property type="entry name" value="HTH_XRE"/>
    <property type="match status" value="1"/>
</dbReference>
<proteinExistence type="predicted"/>
<dbReference type="InterPro" id="IPR010982">
    <property type="entry name" value="Lambda_DNA-bd_dom_sf"/>
</dbReference>
<dbReference type="PANTHER" id="PTHR34475:SF1">
    <property type="entry name" value="CYTOSKELETON PROTEIN RODZ"/>
    <property type="match status" value="1"/>
</dbReference>
<dbReference type="InterPro" id="IPR001387">
    <property type="entry name" value="Cro/C1-type_HTH"/>
</dbReference>